<dbReference type="GO" id="GO:0043657">
    <property type="term" value="C:host cell"/>
    <property type="evidence" value="ECO:0007669"/>
    <property type="project" value="UniProtKB-SubCell"/>
</dbReference>
<reference evidence="5 6" key="1">
    <citation type="submission" date="2013-11" db="EMBL/GenBank/DDBJ databases">
        <title>The Genome Sequence of Phytophthora parasitica P1976.</title>
        <authorList>
            <consortium name="The Broad Institute Genomics Platform"/>
            <person name="Russ C."/>
            <person name="Tyler B."/>
            <person name="Panabieres F."/>
            <person name="Shan W."/>
            <person name="Tripathy S."/>
            <person name="Grunwald N."/>
            <person name="Machado M."/>
            <person name="Johnson C.S."/>
            <person name="Walker B."/>
            <person name="Young S."/>
            <person name="Zeng Q."/>
            <person name="Gargeya S."/>
            <person name="Fitzgerald M."/>
            <person name="Haas B."/>
            <person name="Abouelleil A."/>
            <person name="Allen A.W."/>
            <person name="Alvarado L."/>
            <person name="Arachchi H.M."/>
            <person name="Berlin A.M."/>
            <person name="Chapman S.B."/>
            <person name="Gainer-Dewar J."/>
            <person name="Goldberg J."/>
            <person name="Griggs A."/>
            <person name="Gujja S."/>
            <person name="Hansen M."/>
            <person name="Howarth C."/>
            <person name="Imamovic A."/>
            <person name="Ireland A."/>
            <person name="Larimer J."/>
            <person name="McCowan C."/>
            <person name="Murphy C."/>
            <person name="Pearson M."/>
            <person name="Poon T.W."/>
            <person name="Priest M."/>
            <person name="Roberts A."/>
            <person name="Saif S."/>
            <person name="Shea T."/>
            <person name="Sisk P."/>
            <person name="Sykes S."/>
            <person name="Wortman J."/>
            <person name="Nusbaum C."/>
            <person name="Birren B."/>
        </authorList>
    </citation>
    <scope>NUCLEOTIDE SEQUENCE [LARGE SCALE GENOMIC DNA]</scope>
    <source>
        <strain evidence="5 6">P1976</strain>
    </source>
</reference>
<protein>
    <recommendedName>
        <fullName evidence="4">Crinkler effector protein N-terminal domain-containing protein</fullName>
    </recommendedName>
</protein>
<evidence type="ECO:0000256" key="2">
    <source>
        <dbReference type="ARBA" id="ARBA00004613"/>
    </source>
</evidence>
<dbReference type="OrthoDB" id="125368at2759"/>
<sequence>MVKLFCAIVGVAGSAFEVDIDAVQLVGDLKKMIAEDQKFDFAANKLQLYLAKKNGAWLSSKDPDVISMRSGVIPEQVKTLMNVEVDPADDIGDVFEGAPTKKTVHVLVVVPLSTGADVALSAKDLCTVDPDVQLNLWKSVVRVSSEHVCSGTALVVDQTPIHLYLMTNLHLWTDATFSKYLIADFKREIRRYKRLHPTRKTSGGKRKKAAKNADVAIQQPRKSQRIAAMNKNTPVVSDKPQVVVEQLLPDTTKPEEVHRFSLDRDACWRSSAAFDFAIFEVAVPRDNKLVRCKMSLKVYDTMSVDVFGFPGALQDQHFDHDYAIIPAKITGWSGNQMTLLSLLAPGLSGSAIVCTKRGVPVGYMGGLDGSAKNEQYQSYGFTFHGVIPELPSSLPPDPEGETKDEL</sequence>
<feature type="domain" description="Crinkler effector protein N-terminal" evidence="4">
    <location>
        <begin position="2"/>
        <end position="109"/>
    </location>
</feature>
<dbReference type="GO" id="GO:0005576">
    <property type="term" value="C:extracellular region"/>
    <property type="evidence" value="ECO:0007669"/>
    <property type="project" value="UniProtKB-SubCell"/>
</dbReference>
<evidence type="ECO:0000313" key="5">
    <source>
        <dbReference type="EMBL" id="ETO62188.1"/>
    </source>
</evidence>
<comment type="subcellular location">
    <subcellularLocation>
        <location evidence="1">Host cell</location>
    </subcellularLocation>
    <subcellularLocation>
        <location evidence="2">Secreted</location>
    </subcellularLocation>
</comment>
<evidence type="ECO:0000313" key="6">
    <source>
        <dbReference type="Proteomes" id="UP000028582"/>
    </source>
</evidence>
<dbReference type="InterPro" id="IPR009003">
    <property type="entry name" value="Peptidase_S1_PA"/>
</dbReference>
<dbReference type="AlphaFoldDB" id="A0A080Z6C7"/>
<gene>
    <name evidence="5" type="ORF">F444_19885</name>
</gene>
<dbReference type="EMBL" id="ANJA01003645">
    <property type="protein sequence ID" value="ETO62188.1"/>
    <property type="molecule type" value="Genomic_DNA"/>
</dbReference>
<dbReference type="Pfam" id="PF20147">
    <property type="entry name" value="Crinkler"/>
    <property type="match status" value="1"/>
</dbReference>
<evidence type="ECO:0000259" key="4">
    <source>
        <dbReference type="Pfam" id="PF20147"/>
    </source>
</evidence>
<evidence type="ECO:0000256" key="1">
    <source>
        <dbReference type="ARBA" id="ARBA00004340"/>
    </source>
</evidence>
<dbReference type="SUPFAM" id="SSF50494">
    <property type="entry name" value="Trypsin-like serine proteases"/>
    <property type="match status" value="1"/>
</dbReference>
<evidence type="ECO:0000256" key="3">
    <source>
        <dbReference type="ARBA" id="ARBA00022525"/>
    </source>
</evidence>
<keyword evidence="3" id="KW-0964">Secreted</keyword>
<dbReference type="Proteomes" id="UP000028582">
    <property type="component" value="Unassembled WGS sequence"/>
</dbReference>
<name>A0A080Z6C7_PHYNI</name>
<accession>A0A080Z6C7</accession>
<proteinExistence type="predicted"/>
<dbReference type="InterPro" id="IPR045379">
    <property type="entry name" value="Crinkler_N"/>
</dbReference>
<organism evidence="5 6">
    <name type="scientific">Phytophthora nicotianae P1976</name>
    <dbReference type="NCBI Taxonomy" id="1317066"/>
    <lineage>
        <taxon>Eukaryota</taxon>
        <taxon>Sar</taxon>
        <taxon>Stramenopiles</taxon>
        <taxon>Oomycota</taxon>
        <taxon>Peronosporomycetes</taxon>
        <taxon>Peronosporales</taxon>
        <taxon>Peronosporaceae</taxon>
        <taxon>Phytophthora</taxon>
    </lineage>
</organism>
<comment type="caution">
    <text evidence="5">The sequence shown here is derived from an EMBL/GenBank/DDBJ whole genome shotgun (WGS) entry which is preliminary data.</text>
</comment>